<comment type="caution">
    <text evidence="2">The sequence shown here is derived from an EMBL/GenBank/DDBJ whole genome shotgun (WGS) entry which is preliminary data.</text>
</comment>
<gene>
    <name evidence="2" type="ORF">J2S77_001757</name>
</gene>
<keyword evidence="1" id="KW-1133">Transmembrane helix</keyword>
<evidence type="ECO:0000256" key="1">
    <source>
        <dbReference type="SAM" id="Phobius"/>
    </source>
</evidence>
<feature type="transmembrane region" description="Helical" evidence="1">
    <location>
        <begin position="50"/>
        <end position="70"/>
    </location>
</feature>
<organism evidence="2 3">
    <name type="scientific">Alkalibacillus salilacus</name>
    <dbReference type="NCBI Taxonomy" id="284582"/>
    <lineage>
        <taxon>Bacteria</taxon>
        <taxon>Bacillati</taxon>
        <taxon>Bacillota</taxon>
        <taxon>Bacilli</taxon>
        <taxon>Bacillales</taxon>
        <taxon>Bacillaceae</taxon>
        <taxon>Alkalibacillus</taxon>
    </lineage>
</organism>
<dbReference type="RefSeq" id="WP_306976497.1">
    <property type="nucleotide sequence ID" value="NZ_JAUSTQ010000006.1"/>
</dbReference>
<feature type="transmembrane region" description="Helical" evidence="1">
    <location>
        <begin position="6"/>
        <end position="24"/>
    </location>
</feature>
<reference evidence="2 3" key="1">
    <citation type="submission" date="2023-07" db="EMBL/GenBank/DDBJ databases">
        <title>Genomic Encyclopedia of Type Strains, Phase IV (KMG-IV): sequencing the most valuable type-strain genomes for metagenomic binning, comparative biology and taxonomic classification.</title>
        <authorList>
            <person name="Goeker M."/>
        </authorList>
    </citation>
    <scope>NUCLEOTIDE SEQUENCE [LARGE SCALE GENOMIC DNA]</scope>
    <source>
        <strain evidence="2 3">DSM 16460</strain>
    </source>
</reference>
<dbReference type="Proteomes" id="UP001224359">
    <property type="component" value="Unassembled WGS sequence"/>
</dbReference>
<keyword evidence="1" id="KW-0472">Membrane</keyword>
<dbReference type="EMBL" id="JAUSTQ010000006">
    <property type="protein sequence ID" value="MDQ0159771.1"/>
    <property type="molecule type" value="Genomic_DNA"/>
</dbReference>
<accession>A0ABT9VFM0</accession>
<sequence length="141" mass="16141">MVVTYILIALVTFGVLTETIKMIVRRTLGVSKRKLKPFQLYRINDRQGTIIIWIRLIAGFLLLFIGPIALPYFTFHFLYFLVGVIISIGLIELLTTAHFEYWHSDTPRQAFVTVSEAGMILLAGVLFFVFNVPELVLAYKD</sequence>
<evidence type="ECO:0000313" key="2">
    <source>
        <dbReference type="EMBL" id="MDQ0159771.1"/>
    </source>
</evidence>
<protein>
    <submittedName>
        <fullName evidence="2">Membrane protein</fullName>
    </submittedName>
</protein>
<keyword evidence="3" id="KW-1185">Reference proteome</keyword>
<feature type="transmembrane region" description="Helical" evidence="1">
    <location>
        <begin position="76"/>
        <end position="99"/>
    </location>
</feature>
<evidence type="ECO:0000313" key="3">
    <source>
        <dbReference type="Proteomes" id="UP001224359"/>
    </source>
</evidence>
<proteinExistence type="predicted"/>
<name>A0ABT9VFM0_9BACI</name>
<feature type="transmembrane region" description="Helical" evidence="1">
    <location>
        <begin position="111"/>
        <end position="130"/>
    </location>
</feature>
<keyword evidence="1" id="KW-0812">Transmembrane</keyword>